<dbReference type="Gene3D" id="3.40.50.1000">
    <property type="entry name" value="HAD superfamily/HAD-like"/>
    <property type="match status" value="1"/>
</dbReference>
<evidence type="ECO:0000313" key="3">
    <source>
        <dbReference type="Proteomes" id="UP000775872"/>
    </source>
</evidence>
<name>A0A9P0EQ95_9HYPO</name>
<dbReference type="InterPro" id="IPR023214">
    <property type="entry name" value="HAD_sf"/>
</dbReference>
<accession>A0A9P0EQ95</accession>
<dbReference type="PANTHER" id="PTHR18901:SF38">
    <property type="entry name" value="PSEUDOURIDINE-5'-PHOSPHATASE"/>
    <property type="match status" value="1"/>
</dbReference>
<dbReference type="NCBIfam" id="TIGR01509">
    <property type="entry name" value="HAD-SF-IA-v3"/>
    <property type="match status" value="1"/>
</dbReference>
<dbReference type="EMBL" id="CABFOC020000068">
    <property type="protein sequence ID" value="CAH0056964.1"/>
    <property type="molecule type" value="Genomic_DNA"/>
</dbReference>
<sequence>MAATSSLPPIRACLFDMDGLLLNTEDLYTLCTNKILSQYGREPLPWYIKAKMMGRPGPAASAIFHDWAQLPISAEEFGSQLSELHNQYFPLAEPLPGVVNLLSNLGRTQLWKKPINGEKGEGEGEGAPSQDDTKKGPSSHRVHVALATSSTTSNFELKTRNLQAMFSVFAPYRRVLGDDERVASGRGKPFPDIYLLALRLINGGLSKGERPINPIECLVFEDSIPGVEAARRAGMRVVWCPHPELKAAFEGAEGEILAGRMGEAGCEEAGPTGNYGDGMAEYLPSLEEFDYHRYGITLPA</sequence>
<evidence type="ECO:0000256" key="1">
    <source>
        <dbReference type="SAM" id="MobiDB-lite"/>
    </source>
</evidence>
<dbReference type="InterPro" id="IPR036412">
    <property type="entry name" value="HAD-like_sf"/>
</dbReference>
<dbReference type="PANTHER" id="PTHR18901">
    <property type="entry name" value="2-DEOXYGLUCOSE-6-PHOSPHATE PHOSPHATASE 2"/>
    <property type="match status" value="1"/>
</dbReference>
<dbReference type="InterPro" id="IPR006439">
    <property type="entry name" value="HAD-SF_hydro_IA"/>
</dbReference>
<reference evidence="2" key="1">
    <citation type="submission" date="2021-10" db="EMBL/GenBank/DDBJ databases">
        <authorList>
            <person name="Piombo E."/>
        </authorList>
    </citation>
    <scope>NUCLEOTIDE SEQUENCE</scope>
</reference>
<dbReference type="InterPro" id="IPR023198">
    <property type="entry name" value="PGP-like_dom2"/>
</dbReference>
<dbReference type="SUPFAM" id="SSF56784">
    <property type="entry name" value="HAD-like"/>
    <property type="match status" value="1"/>
</dbReference>
<proteinExistence type="predicted"/>
<comment type="caution">
    <text evidence="2">The sequence shown here is derived from an EMBL/GenBank/DDBJ whole genome shotgun (WGS) entry which is preliminary data.</text>
</comment>
<keyword evidence="3" id="KW-1185">Reference proteome</keyword>
<evidence type="ECO:0000313" key="2">
    <source>
        <dbReference type="EMBL" id="CAH0056964.1"/>
    </source>
</evidence>
<gene>
    <name evidence="2" type="ORF">CSOL1703_00018090</name>
</gene>
<dbReference type="FunFam" id="1.10.150.240:FF:000001">
    <property type="entry name" value="Haloacid dehalogenase-like hydrolase domain"/>
    <property type="match status" value="1"/>
</dbReference>
<organism evidence="2 3">
    <name type="scientific">Clonostachys solani</name>
    <dbReference type="NCBI Taxonomy" id="160281"/>
    <lineage>
        <taxon>Eukaryota</taxon>
        <taxon>Fungi</taxon>
        <taxon>Dikarya</taxon>
        <taxon>Ascomycota</taxon>
        <taxon>Pezizomycotina</taxon>
        <taxon>Sordariomycetes</taxon>
        <taxon>Hypocreomycetidae</taxon>
        <taxon>Hypocreales</taxon>
        <taxon>Bionectriaceae</taxon>
        <taxon>Clonostachys</taxon>
    </lineage>
</organism>
<dbReference type="GO" id="GO:0016791">
    <property type="term" value="F:phosphatase activity"/>
    <property type="evidence" value="ECO:0007669"/>
    <property type="project" value="TreeGrafter"/>
</dbReference>
<dbReference type="Gene3D" id="1.10.150.240">
    <property type="entry name" value="Putative phosphatase, domain 2"/>
    <property type="match status" value="1"/>
</dbReference>
<dbReference type="AlphaFoldDB" id="A0A9P0EQ95"/>
<protein>
    <submittedName>
        <fullName evidence="2">Uncharacterized protein</fullName>
    </submittedName>
</protein>
<dbReference type="OrthoDB" id="40579at2759"/>
<dbReference type="Pfam" id="PF00702">
    <property type="entry name" value="Hydrolase"/>
    <property type="match status" value="1"/>
</dbReference>
<dbReference type="Proteomes" id="UP000775872">
    <property type="component" value="Unassembled WGS sequence"/>
</dbReference>
<feature type="region of interest" description="Disordered" evidence="1">
    <location>
        <begin position="113"/>
        <end position="141"/>
    </location>
</feature>